<dbReference type="InterPro" id="IPR019176">
    <property type="entry name" value="Cytochrome_B561-rel"/>
</dbReference>
<name>Q847T2_ASTYP</name>
<dbReference type="Pfam" id="PF09786">
    <property type="entry name" value="CytochromB561_N"/>
    <property type="match status" value="1"/>
</dbReference>
<accession>Q847T2</accession>
<dbReference type="EMBL" id="AY191278">
    <property type="protein sequence ID" value="AAO61954.1"/>
    <property type="molecule type" value="Genomic_DNA"/>
</dbReference>
<keyword evidence="1" id="KW-0472">Membrane</keyword>
<sequence>MKQVDAALHAQGLVDVTVGMVGLERLKKTAQIPQVVLNVPSLARLVPFLEISQNQEYVVSRIKGKLENSKSTSQVCLCIQEIKSMLNIFVSLLFSWVRLLLGCFFVSF</sequence>
<keyword evidence="1" id="KW-0812">Transmembrane</keyword>
<organism evidence="2">
    <name type="scientific">Aster yellows phytoplasma</name>
    <dbReference type="NCBI Taxonomy" id="35779"/>
    <lineage>
        <taxon>Bacteria</taxon>
        <taxon>Bacillati</taxon>
        <taxon>Mycoplasmatota</taxon>
        <taxon>Mollicutes</taxon>
        <taxon>Acholeplasmatales</taxon>
        <taxon>Acholeplasmataceae</taxon>
        <taxon>Candidatus Phytoplasma</taxon>
        <taxon>16SrI (Aster yellows group)</taxon>
    </lineage>
</organism>
<dbReference type="AlphaFoldDB" id="Q847T2"/>
<feature type="transmembrane region" description="Helical" evidence="1">
    <location>
        <begin position="86"/>
        <end position="107"/>
    </location>
</feature>
<evidence type="ECO:0000256" key="1">
    <source>
        <dbReference type="SAM" id="Phobius"/>
    </source>
</evidence>
<keyword evidence="1" id="KW-1133">Transmembrane helix</keyword>
<protein>
    <submittedName>
        <fullName evidence="2">AgCP3554</fullName>
    </submittedName>
</protein>
<proteinExistence type="predicted"/>
<reference evidence="2" key="1">
    <citation type="journal article" date="2003" name="J. Bacteriol.">
        <title>Identification and characterization of phytoplasmal genes, employing a novel method of isolating phytoplasmal genomic DNA.</title>
        <authorList>
            <person name="Melamed S."/>
            <person name="Tanne E."/>
            <person name="Ben-Haim R."/>
            <person name="Edelbaum O."/>
            <person name="Yogev D."/>
            <person name="Sela I."/>
        </authorList>
    </citation>
    <scope>NUCLEOTIDE SEQUENCE</scope>
</reference>
<evidence type="ECO:0000313" key="2">
    <source>
        <dbReference type="EMBL" id="AAO61954.1"/>
    </source>
</evidence>